<evidence type="ECO:0000313" key="2">
    <source>
        <dbReference type="Proteomes" id="UP000018208"/>
    </source>
</evidence>
<dbReference type="GeneID" id="94295754"/>
<reference evidence="1 2" key="1">
    <citation type="journal article" date="2014" name="PLoS Genet.">
        <title>The Genome of Spironucleus salmonicida Highlights a Fish Pathogen Adapted to Fluctuating Environments.</title>
        <authorList>
            <person name="Xu F."/>
            <person name="Jerlstrom-Hultqvist J."/>
            <person name="Einarsson E."/>
            <person name="Astvaldsson A."/>
            <person name="Svard S.G."/>
            <person name="Andersson J.O."/>
        </authorList>
    </citation>
    <scope>NUCLEOTIDE SEQUENCE [LARGE SCALE GENOMIC DNA]</scope>
    <source>
        <strain evidence="1 2">ATCC 50377</strain>
    </source>
</reference>
<sequence length="159" mass="18808">MNIILTQKYFFIQLKLVIIRQGYDRLQCILLKFYKFSQQALDQSIDGTQIVESESSYPIMQSMNKPISLTTGHRNNKIQLMLALLLQESMQDKLMIKQGLLIFWYTVLQGECIYRLKADQWDRWDLNRSGVQTYYYILTEQQVETCILAVENQNLGCYQ</sequence>
<keyword evidence="2" id="KW-1185">Reference proteome</keyword>
<dbReference type="RefSeq" id="XP_067766944.1">
    <property type="nucleotide sequence ID" value="XM_067905627.1"/>
</dbReference>
<dbReference type="KEGG" id="ssao:94295754"/>
<evidence type="ECO:0000313" key="1">
    <source>
        <dbReference type="EMBL" id="KAH0576171.1"/>
    </source>
</evidence>
<organism evidence="1 2">
    <name type="scientific">Spironucleus salmonicida</name>
    <dbReference type="NCBI Taxonomy" id="348837"/>
    <lineage>
        <taxon>Eukaryota</taxon>
        <taxon>Metamonada</taxon>
        <taxon>Diplomonadida</taxon>
        <taxon>Hexamitidae</taxon>
        <taxon>Hexamitinae</taxon>
        <taxon>Spironucleus</taxon>
    </lineage>
</organism>
<protein>
    <submittedName>
        <fullName evidence="1">Uncharacterized protein</fullName>
    </submittedName>
</protein>
<name>A0A9P8S0X2_9EUKA</name>
<comment type="caution">
    <text evidence="1">The sequence shown here is derived from an EMBL/GenBank/DDBJ whole genome shotgun (WGS) entry which is preliminary data.</text>
</comment>
<dbReference type="AlphaFoldDB" id="A0A9P8S0X2"/>
<dbReference type="Proteomes" id="UP000018208">
    <property type="component" value="Unassembled WGS sequence"/>
</dbReference>
<accession>A0A9P8S0X2</accession>
<dbReference type="EMBL" id="AUWU02000002">
    <property type="protein sequence ID" value="KAH0576171.1"/>
    <property type="molecule type" value="Genomic_DNA"/>
</dbReference>
<proteinExistence type="predicted"/>
<gene>
    <name evidence="1" type="ORF">SS50377_21731</name>
</gene>